<protein>
    <submittedName>
        <fullName evidence="2">Uncharacterized protein</fullName>
    </submittedName>
</protein>
<comment type="caution">
    <text evidence="2">The sequence shown here is derived from an EMBL/GenBank/DDBJ whole genome shotgun (WGS) entry which is preliminary data.</text>
</comment>
<organism evidence="2 3">
    <name type="scientific">Crateriforma conspicua</name>
    <dbReference type="NCBI Taxonomy" id="2527996"/>
    <lineage>
        <taxon>Bacteria</taxon>
        <taxon>Pseudomonadati</taxon>
        <taxon>Planctomycetota</taxon>
        <taxon>Planctomycetia</taxon>
        <taxon>Planctomycetales</taxon>
        <taxon>Planctomycetaceae</taxon>
        <taxon>Crateriforma</taxon>
    </lineage>
</organism>
<feature type="region of interest" description="Disordered" evidence="1">
    <location>
        <begin position="1"/>
        <end position="21"/>
    </location>
</feature>
<keyword evidence="3" id="KW-1185">Reference proteome</keyword>
<evidence type="ECO:0000256" key="1">
    <source>
        <dbReference type="SAM" id="MobiDB-lite"/>
    </source>
</evidence>
<dbReference type="AlphaFoldDB" id="A0A5C5Y2A2"/>
<feature type="compositionally biased region" description="Basic and acidic residues" evidence="1">
    <location>
        <begin position="66"/>
        <end position="79"/>
    </location>
</feature>
<dbReference type="Proteomes" id="UP000317238">
    <property type="component" value="Unassembled WGS sequence"/>
</dbReference>
<feature type="compositionally biased region" description="Basic residues" evidence="1">
    <location>
        <begin position="97"/>
        <end position="115"/>
    </location>
</feature>
<accession>A0A5C5Y2A2</accession>
<name>A0A5C5Y2A2_9PLAN</name>
<sequence>MPHGTHANGLTQVGRTGRRTIDARAREDSKWIHQRVSVGAISASFARTTDGIGAAAYRSASPGDQDVGRFRRSDREAHGRSNHHAALGQRPGPVTARRNRPHNGQRRCRRTKKRCRPEPPMPGRSDRCRGCGVTDHASDRAKNVRQEPIPHAKPNPHDHPKGRRRGSGGNNHRTMPPVSTRSPDRDHRNSRRATMQASAPSPRRRGVHDRQPVGTKKSRFA</sequence>
<proteinExistence type="predicted"/>
<evidence type="ECO:0000313" key="3">
    <source>
        <dbReference type="Proteomes" id="UP000317238"/>
    </source>
</evidence>
<evidence type="ECO:0000313" key="2">
    <source>
        <dbReference type="EMBL" id="TWT68771.1"/>
    </source>
</evidence>
<dbReference type="EMBL" id="SJPL01000001">
    <property type="protein sequence ID" value="TWT68771.1"/>
    <property type="molecule type" value="Genomic_DNA"/>
</dbReference>
<reference evidence="2 3" key="1">
    <citation type="submission" date="2019-02" db="EMBL/GenBank/DDBJ databases">
        <title>Deep-cultivation of Planctomycetes and their phenomic and genomic characterization uncovers novel biology.</title>
        <authorList>
            <person name="Wiegand S."/>
            <person name="Jogler M."/>
            <person name="Boedeker C."/>
            <person name="Pinto D."/>
            <person name="Vollmers J."/>
            <person name="Rivas-Marin E."/>
            <person name="Kohn T."/>
            <person name="Peeters S.H."/>
            <person name="Heuer A."/>
            <person name="Rast P."/>
            <person name="Oberbeckmann S."/>
            <person name="Bunk B."/>
            <person name="Jeske O."/>
            <person name="Meyerdierks A."/>
            <person name="Storesund J.E."/>
            <person name="Kallscheuer N."/>
            <person name="Luecker S."/>
            <person name="Lage O.M."/>
            <person name="Pohl T."/>
            <person name="Merkel B.J."/>
            <person name="Hornburger P."/>
            <person name="Mueller R.-W."/>
            <person name="Bruemmer F."/>
            <person name="Labrenz M."/>
            <person name="Spormann A.M."/>
            <person name="Op Den Camp H."/>
            <person name="Overmann J."/>
            <person name="Amann R."/>
            <person name="Jetten M.S.M."/>
            <person name="Mascher T."/>
            <person name="Medema M.H."/>
            <person name="Devos D.P."/>
            <person name="Kaster A.-K."/>
            <person name="Ovreas L."/>
            <person name="Rohde M."/>
            <person name="Galperin M.Y."/>
            <person name="Jogler C."/>
        </authorList>
    </citation>
    <scope>NUCLEOTIDE SEQUENCE [LARGE SCALE GENOMIC DNA]</scope>
    <source>
        <strain evidence="2 3">Pan14r</strain>
    </source>
</reference>
<feature type="region of interest" description="Disordered" evidence="1">
    <location>
        <begin position="56"/>
        <end position="221"/>
    </location>
</feature>
<gene>
    <name evidence="2" type="ORF">Pan14r_10180</name>
</gene>
<feature type="compositionally biased region" description="Basic and acidic residues" evidence="1">
    <location>
        <begin position="136"/>
        <end position="159"/>
    </location>
</feature>